<comment type="similarity">
    <text evidence="2 7">Belongs to the EPSP synthase family.</text>
</comment>
<dbReference type="EMBL" id="JAJMLW010000003">
    <property type="protein sequence ID" value="MCI2242695.1"/>
    <property type="molecule type" value="Genomic_DNA"/>
</dbReference>
<evidence type="ECO:0000256" key="2">
    <source>
        <dbReference type="ARBA" id="ARBA00009948"/>
    </source>
</evidence>
<feature type="binding site" evidence="7">
    <location>
        <position position="36"/>
    </location>
    <ligand>
        <name>3-phosphoshikimate</name>
        <dbReference type="ChEBI" id="CHEBI:145989"/>
    </ligand>
</feature>
<accession>A0ABS9WIJ1</accession>
<dbReference type="SUPFAM" id="SSF55205">
    <property type="entry name" value="EPT/RTPC-like"/>
    <property type="match status" value="1"/>
</dbReference>
<proteinExistence type="inferred from homology"/>
<comment type="pathway">
    <text evidence="1 7">Metabolic intermediate biosynthesis; chorismate biosynthesis; chorismate from D-erythrose 4-phosphate and phosphoenolpyruvate: step 6/7.</text>
</comment>
<evidence type="ECO:0000256" key="3">
    <source>
        <dbReference type="ARBA" id="ARBA00022605"/>
    </source>
</evidence>
<organism evidence="9 10">
    <name type="scientific">Adlercreutzia faecimuris</name>
    <dbReference type="NCBI Taxonomy" id="2897341"/>
    <lineage>
        <taxon>Bacteria</taxon>
        <taxon>Bacillati</taxon>
        <taxon>Actinomycetota</taxon>
        <taxon>Coriobacteriia</taxon>
        <taxon>Eggerthellales</taxon>
        <taxon>Eggerthellaceae</taxon>
        <taxon>Adlercreutzia</taxon>
    </lineage>
</organism>
<reference evidence="9" key="1">
    <citation type="submission" date="2021-11" db="EMBL/GenBank/DDBJ databases">
        <title>A Novel Adlercreutzia Species, isolated from a Allomyrina dichotoma larva feces.</title>
        <authorList>
            <person name="Suh M.K."/>
        </authorList>
    </citation>
    <scope>NUCLEOTIDE SEQUENCE</scope>
    <source>
        <strain evidence="9">JBNU-10</strain>
    </source>
</reference>
<feature type="binding site" evidence="7">
    <location>
        <position position="335"/>
    </location>
    <ligand>
        <name>3-phosphoshikimate</name>
        <dbReference type="ChEBI" id="CHEBI:145989"/>
    </ligand>
</feature>
<keyword evidence="10" id="KW-1185">Reference proteome</keyword>
<dbReference type="InterPro" id="IPR006264">
    <property type="entry name" value="EPSP_synthase"/>
</dbReference>
<dbReference type="Pfam" id="PF00275">
    <property type="entry name" value="EPSP_synthase"/>
    <property type="match status" value="1"/>
</dbReference>
<gene>
    <name evidence="7 9" type="primary">aroA</name>
    <name evidence="9" type="ORF">LPT13_10095</name>
</gene>
<evidence type="ECO:0000313" key="9">
    <source>
        <dbReference type="EMBL" id="MCI2242695.1"/>
    </source>
</evidence>
<dbReference type="InterPro" id="IPR013792">
    <property type="entry name" value="RNA3'P_cycl/enolpyr_Trfase_a/b"/>
</dbReference>
<dbReference type="PROSITE" id="PS00885">
    <property type="entry name" value="EPSP_SYNTHASE_2"/>
    <property type="match status" value="1"/>
</dbReference>
<keyword evidence="3 7" id="KW-0028">Amino-acid biosynthesis</keyword>
<dbReference type="NCBIfam" id="TIGR01356">
    <property type="entry name" value="aroA"/>
    <property type="match status" value="1"/>
</dbReference>
<evidence type="ECO:0000313" key="10">
    <source>
        <dbReference type="Proteomes" id="UP001430755"/>
    </source>
</evidence>
<feature type="binding site" evidence="7">
    <location>
        <position position="411"/>
    </location>
    <ligand>
        <name>phosphoenolpyruvate</name>
        <dbReference type="ChEBI" id="CHEBI:58702"/>
    </ligand>
</feature>
<keyword evidence="4 7" id="KW-0808">Transferase</keyword>
<comment type="subunit">
    <text evidence="7">Monomer.</text>
</comment>
<feature type="binding site" evidence="7">
    <location>
        <position position="186"/>
    </location>
    <ligand>
        <name>3-phosphoshikimate</name>
        <dbReference type="ChEBI" id="CHEBI:145989"/>
    </ligand>
</feature>
<evidence type="ECO:0000259" key="8">
    <source>
        <dbReference type="Pfam" id="PF00275"/>
    </source>
</evidence>
<evidence type="ECO:0000256" key="1">
    <source>
        <dbReference type="ARBA" id="ARBA00004811"/>
    </source>
</evidence>
<comment type="subcellular location">
    <subcellularLocation>
        <location evidence="7">Cytoplasm</location>
    </subcellularLocation>
</comment>
<feature type="binding site" evidence="7">
    <location>
        <position position="141"/>
    </location>
    <ligand>
        <name>phosphoenolpyruvate</name>
        <dbReference type="ChEBI" id="CHEBI:58702"/>
    </ligand>
</feature>
<name>A0ABS9WIJ1_9ACTN</name>
<dbReference type="InterPro" id="IPR001986">
    <property type="entry name" value="Enolpyruvate_Tfrase_dom"/>
</dbReference>
<keyword evidence="7" id="KW-0963">Cytoplasm</keyword>
<dbReference type="PIRSF" id="PIRSF000505">
    <property type="entry name" value="EPSPS"/>
    <property type="match status" value="1"/>
</dbReference>
<dbReference type="GO" id="GO:0003866">
    <property type="term" value="F:3-phosphoshikimate 1-carboxyvinyltransferase activity"/>
    <property type="evidence" value="ECO:0007669"/>
    <property type="project" value="UniProtKB-EC"/>
</dbReference>
<dbReference type="InterPro" id="IPR036968">
    <property type="entry name" value="Enolpyruvate_Tfrase_sf"/>
</dbReference>
<feature type="binding site" evidence="7">
    <location>
        <position position="366"/>
    </location>
    <ligand>
        <name>phosphoenolpyruvate</name>
        <dbReference type="ChEBI" id="CHEBI:58702"/>
    </ligand>
</feature>
<feature type="domain" description="Enolpyruvate transferase" evidence="8">
    <location>
        <begin position="25"/>
        <end position="446"/>
    </location>
</feature>
<comment type="function">
    <text evidence="7">Catalyzes the transfer of the enolpyruvyl moiety of phosphoenolpyruvate (PEP) to the 5-hydroxyl of shikimate-3-phosphate (S3P) to produce enolpyruvyl shikimate-3-phosphate and inorganic phosphate.</text>
</comment>
<dbReference type="PANTHER" id="PTHR21090:SF5">
    <property type="entry name" value="PENTAFUNCTIONAL AROM POLYPEPTIDE"/>
    <property type="match status" value="1"/>
</dbReference>
<feature type="binding site" evidence="7">
    <location>
        <position position="36"/>
    </location>
    <ligand>
        <name>phosphoenolpyruvate</name>
        <dbReference type="ChEBI" id="CHEBI:58702"/>
    </ligand>
</feature>
<dbReference type="CDD" id="cd01556">
    <property type="entry name" value="EPSP_synthase"/>
    <property type="match status" value="1"/>
</dbReference>
<sequence length="451" mass="46857">MSTSPAPGAPRAFGPETLIEPLCGPLAGEARVPGDKSISHRAVIFAAMAEGTSRLTGVLDSQDVRSSIGAVHALGAAPDLAVQPDGSLAGTVTGWGAAGPRQPAGPIDCGNSGTTARLLMGVVAPWPVTVELTGDESLQRRPMRRITAPLMKMGARFEPAGRETLPLTETGSAALRAIDYDAPMASAQLKTAVLLAGVFAHGTTTLREPAPSRNHTELMLPEFGVPTTAAARLASVTGPAAMTAADVTVPGDPSSAAFPVCAALMRPGSRLTVENVSLAPARTGFVRTLERMGADIAVRHEGQEGKEPRGAIDVAYTPVLRGCEVPAQHIASLVDEVPVLALVAARARGVTVFKDVSELRVKETDRLAAIIEGLALLGVEAWEDGDDLCVEGDPALEVPAGLVFDSRGDHRLAMTWALVGLTGQVPVTVRDFGCVAVSYPNFLDDMERLAK</sequence>
<comment type="caution">
    <text evidence="9">The sequence shown here is derived from an EMBL/GenBank/DDBJ whole genome shotgun (WGS) entry which is preliminary data.</text>
</comment>
<dbReference type="InterPro" id="IPR023193">
    <property type="entry name" value="EPSP_synthase_CS"/>
</dbReference>
<dbReference type="PANTHER" id="PTHR21090">
    <property type="entry name" value="AROM/DEHYDROQUINATE SYNTHASE"/>
    <property type="match status" value="1"/>
</dbReference>
<evidence type="ECO:0000256" key="7">
    <source>
        <dbReference type="HAMAP-Rule" id="MF_00210"/>
    </source>
</evidence>
<feature type="binding site" evidence="7">
    <location>
        <position position="41"/>
    </location>
    <ligand>
        <name>3-phosphoshikimate</name>
        <dbReference type="ChEBI" id="CHEBI:145989"/>
    </ligand>
</feature>
<dbReference type="Gene3D" id="3.65.10.10">
    <property type="entry name" value="Enolpyruvate transferase domain"/>
    <property type="match status" value="2"/>
</dbReference>
<feature type="binding site" evidence="7">
    <location>
        <position position="188"/>
    </location>
    <ligand>
        <name>phosphoenolpyruvate</name>
        <dbReference type="ChEBI" id="CHEBI:58702"/>
    </ligand>
</feature>
<keyword evidence="5 7" id="KW-0057">Aromatic amino acid biosynthesis</keyword>
<comment type="catalytic activity">
    <reaction evidence="6">
        <text>3-phosphoshikimate + phosphoenolpyruvate = 5-O-(1-carboxyvinyl)-3-phosphoshikimate + phosphate</text>
        <dbReference type="Rhea" id="RHEA:21256"/>
        <dbReference type="ChEBI" id="CHEBI:43474"/>
        <dbReference type="ChEBI" id="CHEBI:57701"/>
        <dbReference type="ChEBI" id="CHEBI:58702"/>
        <dbReference type="ChEBI" id="CHEBI:145989"/>
        <dbReference type="EC" id="2.5.1.19"/>
    </reaction>
    <physiologicalReaction direction="left-to-right" evidence="6">
        <dbReference type="Rhea" id="RHEA:21257"/>
    </physiologicalReaction>
</comment>
<feature type="binding site" evidence="7">
    <location>
        <position position="188"/>
    </location>
    <ligand>
        <name>3-phosphoshikimate</name>
        <dbReference type="ChEBI" id="CHEBI:145989"/>
    </ligand>
</feature>
<feature type="binding site" evidence="7">
    <location>
        <position position="113"/>
    </location>
    <ligand>
        <name>phosphoenolpyruvate</name>
        <dbReference type="ChEBI" id="CHEBI:58702"/>
    </ligand>
</feature>
<evidence type="ECO:0000256" key="6">
    <source>
        <dbReference type="ARBA" id="ARBA00044633"/>
    </source>
</evidence>
<dbReference type="HAMAP" id="MF_00210">
    <property type="entry name" value="EPSP_synth"/>
    <property type="match status" value="1"/>
</dbReference>
<comment type="caution">
    <text evidence="7">Lacks conserved residue(s) required for the propagation of feature annotation.</text>
</comment>
<dbReference type="EC" id="2.5.1.19" evidence="7"/>
<feature type="binding site" evidence="7">
    <location>
        <position position="37"/>
    </location>
    <ligand>
        <name>3-phosphoshikimate</name>
        <dbReference type="ChEBI" id="CHEBI:145989"/>
    </ligand>
</feature>
<dbReference type="RefSeq" id="WP_242166172.1">
    <property type="nucleotide sequence ID" value="NZ_JAJMLW010000003.1"/>
</dbReference>
<evidence type="ECO:0000256" key="5">
    <source>
        <dbReference type="ARBA" id="ARBA00023141"/>
    </source>
</evidence>
<feature type="binding site" evidence="7">
    <location>
        <position position="362"/>
    </location>
    <ligand>
        <name>3-phosphoshikimate</name>
        <dbReference type="ChEBI" id="CHEBI:145989"/>
    </ligand>
</feature>
<protein>
    <recommendedName>
        <fullName evidence="7">3-phosphoshikimate 1-carboxyvinyltransferase</fullName>
        <ecNumber evidence="7">2.5.1.19</ecNumber>
    </recommendedName>
    <alternativeName>
        <fullName evidence="7">5-enolpyruvylshikimate-3-phosphate synthase</fullName>
        <shortName evidence="7">EPSP synthase</shortName>
        <shortName evidence="7">EPSPS</shortName>
    </alternativeName>
</protein>
<dbReference type="PROSITE" id="PS00104">
    <property type="entry name" value="EPSP_SYNTHASE_1"/>
    <property type="match status" value="1"/>
</dbReference>
<dbReference type="Proteomes" id="UP001430755">
    <property type="component" value="Unassembled WGS sequence"/>
</dbReference>
<feature type="active site" description="Proton acceptor" evidence="7">
    <location>
        <position position="335"/>
    </location>
</feature>
<evidence type="ECO:0000256" key="4">
    <source>
        <dbReference type="ARBA" id="ARBA00022679"/>
    </source>
</evidence>